<dbReference type="Pfam" id="PF20684">
    <property type="entry name" value="Fung_rhodopsin"/>
    <property type="match status" value="1"/>
</dbReference>
<keyword evidence="5" id="KW-1185">Reference proteome</keyword>
<evidence type="ECO:0000313" key="5">
    <source>
        <dbReference type="Proteomes" id="UP001276659"/>
    </source>
</evidence>
<feature type="transmembrane region" description="Helical" evidence="2">
    <location>
        <begin position="121"/>
        <end position="143"/>
    </location>
</feature>
<dbReference type="InterPro" id="IPR049326">
    <property type="entry name" value="Rhodopsin_dom_fungi"/>
</dbReference>
<feature type="region of interest" description="Disordered" evidence="1">
    <location>
        <begin position="241"/>
        <end position="260"/>
    </location>
</feature>
<dbReference type="Proteomes" id="UP001276659">
    <property type="component" value="Unassembled WGS sequence"/>
</dbReference>
<dbReference type="AlphaFoldDB" id="A0AAE0DJV6"/>
<proteinExistence type="predicted"/>
<feature type="transmembrane region" description="Helical" evidence="2">
    <location>
        <begin position="14"/>
        <end position="32"/>
    </location>
</feature>
<keyword evidence="2" id="KW-0812">Transmembrane</keyword>
<evidence type="ECO:0000313" key="4">
    <source>
        <dbReference type="EMBL" id="KAK3172404.1"/>
    </source>
</evidence>
<feature type="transmembrane region" description="Helical" evidence="2">
    <location>
        <begin position="85"/>
        <end position="109"/>
    </location>
</feature>
<gene>
    <name evidence="4" type="ORF">OEA41_005725</name>
</gene>
<dbReference type="EMBL" id="JASNWA010000007">
    <property type="protein sequence ID" value="KAK3172404.1"/>
    <property type="molecule type" value="Genomic_DNA"/>
</dbReference>
<dbReference type="PANTHER" id="PTHR38794:SF1">
    <property type="entry name" value="INTEGRAL MEMBRANE PROTEIN"/>
    <property type="match status" value="1"/>
</dbReference>
<dbReference type="PANTHER" id="PTHR38794">
    <property type="entry name" value="INTEGRAL MEMBRANE PROTEIN"/>
    <property type="match status" value="1"/>
</dbReference>
<keyword evidence="2" id="KW-1133">Transmembrane helix</keyword>
<protein>
    <recommendedName>
        <fullName evidence="3">Rhodopsin domain-containing protein</fullName>
    </recommendedName>
</protein>
<evidence type="ECO:0000259" key="3">
    <source>
        <dbReference type="Pfam" id="PF20684"/>
    </source>
</evidence>
<organism evidence="4 5">
    <name type="scientific">Lepraria neglecta</name>
    <dbReference type="NCBI Taxonomy" id="209136"/>
    <lineage>
        <taxon>Eukaryota</taxon>
        <taxon>Fungi</taxon>
        <taxon>Dikarya</taxon>
        <taxon>Ascomycota</taxon>
        <taxon>Pezizomycotina</taxon>
        <taxon>Lecanoromycetes</taxon>
        <taxon>OSLEUM clade</taxon>
        <taxon>Lecanoromycetidae</taxon>
        <taxon>Lecanorales</taxon>
        <taxon>Lecanorineae</taxon>
        <taxon>Stereocaulaceae</taxon>
        <taxon>Lepraria</taxon>
    </lineage>
</organism>
<sequence length="309" mass="33684">MYTDQVQSGYASDLLFIGNLCFAKLSVVLMLWTLSPVRLHRRIALALGLAIIFWAFTSEFVAAFQCSTPESWRLIGNKCINQNAFWTYFGILNIITDAALTVLPLAIIWKLQMDKRRKFSIACCFGTRTLVIASAIAQLAYLHRASGTADFTYRLWPVVLCNQLVQNIGIVTACVPYIKPFLESLESGMIRTDDLRRRGVVTSAYGYSSFSKTSGGRPAGPPAASSSSYKLSQLLSRTAGASVSPSRDSSTVNTVASAGDSNDTASLGQNFATVTAGARGLDLRSESIAESQKSSSRIIKQTTTWEVQR</sequence>
<feature type="transmembrane region" description="Helical" evidence="2">
    <location>
        <begin position="44"/>
        <end position="65"/>
    </location>
</feature>
<comment type="caution">
    <text evidence="4">The sequence shown here is derived from an EMBL/GenBank/DDBJ whole genome shotgun (WGS) entry which is preliminary data.</text>
</comment>
<accession>A0AAE0DJV6</accession>
<evidence type="ECO:0000256" key="1">
    <source>
        <dbReference type="SAM" id="MobiDB-lite"/>
    </source>
</evidence>
<feature type="domain" description="Rhodopsin" evidence="3">
    <location>
        <begin position="10"/>
        <end position="183"/>
    </location>
</feature>
<reference evidence="4" key="1">
    <citation type="submission" date="2022-11" db="EMBL/GenBank/DDBJ databases">
        <title>Chromosomal genome sequence assembly and mating type (MAT) locus characterization of the leprose asexual lichenized fungus Lepraria neglecta (Nyl.) Erichsen.</title>
        <authorList>
            <person name="Allen J.L."/>
            <person name="Pfeffer B."/>
        </authorList>
    </citation>
    <scope>NUCLEOTIDE SEQUENCE</scope>
    <source>
        <strain evidence="4">Allen 5258</strain>
    </source>
</reference>
<evidence type="ECO:0000256" key="2">
    <source>
        <dbReference type="SAM" id="Phobius"/>
    </source>
</evidence>
<name>A0AAE0DJV6_9LECA</name>
<keyword evidence="2" id="KW-0472">Membrane</keyword>